<accession>A0AAE5T0P4</accession>
<evidence type="ECO:0000256" key="2">
    <source>
        <dbReference type="ARBA" id="ARBA00022679"/>
    </source>
</evidence>
<proteinExistence type="predicted"/>
<protein>
    <submittedName>
        <fullName evidence="4">Glycosyl transferase family 1</fullName>
    </submittedName>
</protein>
<reference evidence="4 5" key="1">
    <citation type="journal article" date="2016" name="Front. Microbiol.">
        <title>Comprehensive Phylogenetic Analysis of Bovine Non-aureus Staphylococci Species Based on Whole-Genome Sequencing.</title>
        <authorList>
            <person name="Naushad S."/>
            <person name="Barkema H.W."/>
            <person name="Luby C."/>
            <person name="Condas L.A."/>
            <person name="Nobrega D.B."/>
            <person name="Carson D.A."/>
            <person name="De Buck J."/>
        </authorList>
    </citation>
    <scope>NUCLEOTIDE SEQUENCE [LARGE SCALE GENOMIC DNA]</scope>
    <source>
        <strain evidence="4 5">SNUC 505</strain>
    </source>
</reference>
<evidence type="ECO:0000259" key="3">
    <source>
        <dbReference type="Pfam" id="PF00534"/>
    </source>
</evidence>
<dbReference type="GO" id="GO:0016757">
    <property type="term" value="F:glycosyltransferase activity"/>
    <property type="evidence" value="ECO:0007669"/>
    <property type="project" value="UniProtKB-KW"/>
</dbReference>
<dbReference type="PANTHER" id="PTHR12526:SF629">
    <property type="entry name" value="TEICHURONIC ACID BIOSYNTHESIS GLYCOSYLTRANSFERASE TUAH-RELATED"/>
    <property type="match status" value="1"/>
</dbReference>
<dbReference type="EMBL" id="PZBZ01000066">
    <property type="protein sequence ID" value="PTG11816.1"/>
    <property type="molecule type" value="Genomic_DNA"/>
</dbReference>
<evidence type="ECO:0000256" key="1">
    <source>
        <dbReference type="ARBA" id="ARBA00022676"/>
    </source>
</evidence>
<dbReference type="Proteomes" id="UP000242704">
    <property type="component" value="Unassembled WGS sequence"/>
</dbReference>
<keyword evidence="1" id="KW-0328">Glycosyltransferase</keyword>
<evidence type="ECO:0000313" key="4">
    <source>
        <dbReference type="EMBL" id="PTG11816.1"/>
    </source>
</evidence>
<feature type="domain" description="Glycosyl transferase family 1" evidence="3">
    <location>
        <begin position="326"/>
        <end position="490"/>
    </location>
</feature>
<dbReference type="InterPro" id="IPR001296">
    <property type="entry name" value="Glyco_trans_1"/>
</dbReference>
<dbReference type="Gene3D" id="3.40.50.2000">
    <property type="entry name" value="Glycogen Phosphorylase B"/>
    <property type="match status" value="3"/>
</dbReference>
<comment type="caution">
    <text evidence="4">The sequence shown here is derived from an EMBL/GenBank/DDBJ whole genome shotgun (WGS) entry which is preliminary data.</text>
</comment>
<gene>
    <name evidence="4" type="ORF">BU653_10130</name>
</gene>
<dbReference type="Pfam" id="PF00534">
    <property type="entry name" value="Glycos_transf_1"/>
    <property type="match status" value="1"/>
</dbReference>
<keyword evidence="2 4" id="KW-0808">Transferase</keyword>
<evidence type="ECO:0000313" key="5">
    <source>
        <dbReference type="Proteomes" id="UP000242704"/>
    </source>
</evidence>
<sequence length="505" mass="59350">MGVRVMLYTVTSTLPEFHGGRTKSLLSRNLFLETQLQQDHTILTTNYNPNYPQIEKRFIQRGVLSKTMKHINIFEWISNGECYQFPTTPFRNQPKYQSHHVKIKGLKQEIKEKTPEVVRYYENNQYVRYRKYEDIDKGILKFEDFMIPGVKHKIERWEYNEWGYLHKKTTYSTKRNKRLADAFYNQHGEVYCKRYFSDDERSKIIQIVLYKHGQVYKVFDSENAFFTYFFEAVLPKNAIVFNDARLIDKSLLDVKQPLKSIFVFHSSHLNLQGELKSRYKVSQARHDEISKIFVLTDQQKADVMKDYDIGSDRVVVIPHFTKINTTKAEHKEDNFVFIGRIDENKQVPKIIDSFKIYHDQGYPYGLNIYGYGEDKDIQAVETHIKDLNLTEKVRFQGRTHQPDLLFSKHRASLLASQYEGFALSVMESLNNDCPVIAYDIKYGPGELIQNGLNGYTVPPQDVEGMAQKMIEITKHPIPHVKLDEKFSEQAAIENYRALLKDLEEN</sequence>
<name>A0AAE5T0P4_STACR</name>
<dbReference type="SUPFAM" id="SSF53756">
    <property type="entry name" value="UDP-Glycosyltransferase/glycogen phosphorylase"/>
    <property type="match status" value="1"/>
</dbReference>
<organism evidence="4 5">
    <name type="scientific">Staphylococcus chromogenes</name>
    <name type="common">Staphylococcus hyicus subsp. chromogenes</name>
    <dbReference type="NCBI Taxonomy" id="46126"/>
    <lineage>
        <taxon>Bacteria</taxon>
        <taxon>Bacillati</taxon>
        <taxon>Bacillota</taxon>
        <taxon>Bacilli</taxon>
        <taxon>Bacillales</taxon>
        <taxon>Staphylococcaceae</taxon>
        <taxon>Staphylococcus</taxon>
    </lineage>
</organism>
<dbReference type="AlphaFoldDB" id="A0AAE5T0P4"/>
<dbReference type="PANTHER" id="PTHR12526">
    <property type="entry name" value="GLYCOSYLTRANSFERASE"/>
    <property type="match status" value="1"/>
</dbReference>